<dbReference type="AlphaFoldDB" id="E9HBD2"/>
<evidence type="ECO:0000313" key="1">
    <source>
        <dbReference type="EMBL" id="EFX70965.1"/>
    </source>
</evidence>
<sequence length="396" mass="45060">MKKNRVTKGGKGKRYSLSFRQFAVKRIRSHTFFNEFALHKEISGHKGHHLHTISVAIKKKKQKESACSIWMKFKILKQESSDSRAESEHETRVLEAWLDSDDEETAHESDAKSISLHVTSVSTSPNPGVTPSAMNIIPDVEQRALFSGTSVLSSPRISLLMLNNAEKSCLEAAELRKQLRNSIGGVEHLSHEKFEDTNKMLLNGGSTVTLAADQATFPASMCLISNYKTDKMLYSDQNAYDYPDKLKNVVKNPETKIVEDFDAAMQQPSINFNLNRPSVIITNVVVERSCHKREVIYYDGPKVHASSTMLKKFVYHRFKLLSSTEKTTFLCFRIFEQRLERQRSGYGRKDCSNQYSPIFWFFLASLQGHKMKSLGPTGCCRGVFQLIFHQRISLCM</sequence>
<accession>E9HBD2</accession>
<dbReference type="KEGG" id="dpx:DAPPUDRAFT_228140"/>
<dbReference type="Proteomes" id="UP000000305">
    <property type="component" value="Unassembled WGS sequence"/>
</dbReference>
<dbReference type="EMBL" id="GL732615">
    <property type="protein sequence ID" value="EFX70965.1"/>
    <property type="molecule type" value="Genomic_DNA"/>
</dbReference>
<organism evidence="1 2">
    <name type="scientific">Daphnia pulex</name>
    <name type="common">Water flea</name>
    <dbReference type="NCBI Taxonomy" id="6669"/>
    <lineage>
        <taxon>Eukaryota</taxon>
        <taxon>Metazoa</taxon>
        <taxon>Ecdysozoa</taxon>
        <taxon>Arthropoda</taxon>
        <taxon>Crustacea</taxon>
        <taxon>Branchiopoda</taxon>
        <taxon>Diplostraca</taxon>
        <taxon>Cladocera</taxon>
        <taxon>Anomopoda</taxon>
        <taxon>Daphniidae</taxon>
        <taxon>Daphnia</taxon>
    </lineage>
</organism>
<dbReference type="InParanoid" id="E9HBD2"/>
<reference evidence="1 2" key="1">
    <citation type="journal article" date="2011" name="Science">
        <title>The ecoresponsive genome of Daphnia pulex.</title>
        <authorList>
            <person name="Colbourne J.K."/>
            <person name="Pfrender M.E."/>
            <person name="Gilbert D."/>
            <person name="Thomas W.K."/>
            <person name="Tucker A."/>
            <person name="Oakley T.H."/>
            <person name="Tokishita S."/>
            <person name="Aerts A."/>
            <person name="Arnold G.J."/>
            <person name="Basu M.K."/>
            <person name="Bauer D.J."/>
            <person name="Caceres C.E."/>
            <person name="Carmel L."/>
            <person name="Casola C."/>
            <person name="Choi J.H."/>
            <person name="Detter J.C."/>
            <person name="Dong Q."/>
            <person name="Dusheyko S."/>
            <person name="Eads B.D."/>
            <person name="Frohlich T."/>
            <person name="Geiler-Samerotte K.A."/>
            <person name="Gerlach D."/>
            <person name="Hatcher P."/>
            <person name="Jogdeo S."/>
            <person name="Krijgsveld J."/>
            <person name="Kriventseva E.V."/>
            <person name="Kultz D."/>
            <person name="Laforsch C."/>
            <person name="Lindquist E."/>
            <person name="Lopez J."/>
            <person name="Manak J.R."/>
            <person name="Muller J."/>
            <person name="Pangilinan J."/>
            <person name="Patwardhan R.P."/>
            <person name="Pitluck S."/>
            <person name="Pritham E.J."/>
            <person name="Rechtsteiner A."/>
            <person name="Rho M."/>
            <person name="Rogozin I.B."/>
            <person name="Sakarya O."/>
            <person name="Salamov A."/>
            <person name="Schaack S."/>
            <person name="Shapiro H."/>
            <person name="Shiga Y."/>
            <person name="Skalitzky C."/>
            <person name="Smith Z."/>
            <person name="Souvorov A."/>
            <person name="Sung W."/>
            <person name="Tang Z."/>
            <person name="Tsuchiya D."/>
            <person name="Tu H."/>
            <person name="Vos H."/>
            <person name="Wang M."/>
            <person name="Wolf Y.I."/>
            <person name="Yamagata H."/>
            <person name="Yamada T."/>
            <person name="Ye Y."/>
            <person name="Shaw J.R."/>
            <person name="Andrews J."/>
            <person name="Crease T.J."/>
            <person name="Tang H."/>
            <person name="Lucas S.M."/>
            <person name="Robertson H.M."/>
            <person name="Bork P."/>
            <person name="Koonin E.V."/>
            <person name="Zdobnov E.M."/>
            <person name="Grigoriev I.V."/>
            <person name="Lynch M."/>
            <person name="Boore J.L."/>
        </authorList>
    </citation>
    <scope>NUCLEOTIDE SEQUENCE [LARGE SCALE GENOMIC DNA]</scope>
</reference>
<dbReference type="HOGENOM" id="CLU_696901_0_0_1"/>
<evidence type="ECO:0000313" key="2">
    <source>
        <dbReference type="Proteomes" id="UP000000305"/>
    </source>
</evidence>
<protein>
    <submittedName>
        <fullName evidence="1">Uncharacterized protein</fullName>
    </submittedName>
</protein>
<gene>
    <name evidence="1" type="ORF">DAPPUDRAFT_228140</name>
</gene>
<name>E9HBD2_DAPPU</name>
<proteinExistence type="predicted"/>
<keyword evidence="2" id="KW-1185">Reference proteome</keyword>